<dbReference type="PROSITE" id="PS50850">
    <property type="entry name" value="MFS"/>
    <property type="match status" value="1"/>
</dbReference>
<feature type="transmembrane region" description="Helical" evidence="6">
    <location>
        <begin position="442"/>
        <end position="463"/>
    </location>
</feature>
<keyword evidence="3 6" id="KW-0812">Transmembrane</keyword>
<dbReference type="InterPro" id="IPR036259">
    <property type="entry name" value="MFS_trans_sf"/>
</dbReference>
<feature type="transmembrane region" description="Helical" evidence="6">
    <location>
        <begin position="149"/>
        <end position="167"/>
    </location>
</feature>
<feature type="transmembrane region" description="Helical" evidence="6">
    <location>
        <begin position="374"/>
        <end position="395"/>
    </location>
</feature>
<comment type="subcellular location">
    <subcellularLocation>
        <location evidence="1">Membrane</location>
        <topology evidence="1">Multi-pass membrane protein</topology>
    </subcellularLocation>
</comment>
<feature type="transmembrane region" description="Helical" evidence="6">
    <location>
        <begin position="119"/>
        <end position="137"/>
    </location>
</feature>
<reference evidence="8" key="2">
    <citation type="journal article" date="2023" name="IMA Fungus">
        <title>Comparative genomic study of the Penicillium genus elucidates a diverse pangenome and 15 lateral gene transfer events.</title>
        <authorList>
            <person name="Petersen C."/>
            <person name="Sorensen T."/>
            <person name="Nielsen M.R."/>
            <person name="Sondergaard T.E."/>
            <person name="Sorensen J.L."/>
            <person name="Fitzpatrick D.A."/>
            <person name="Frisvad J.C."/>
            <person name="Nielsen K.L."/>
        </authorList>
    </citation>
    <scope>NUCLEOTIDE SEQUENCE</scope>
    <source>
        <strain evidence="8">IBT 30069</strain>
    </source>
</reference>
<dbReference type="InterPro" id="IPR020846">
    <property type="entry name" value="MFS_dom"/>
</dbReference>
<dbReference type="PANTHER" id="PTHR43791:SF19">
    <property type="entry name" value="TRANSPORTER, PUTATIVE (AFU_ORTHOLOGUE AFUA_1G01812)-RELATED"/>
    <property type="match status" value="1"/>
</dbReference>
<dbReference type="InterPro" id="IPR011701">
    <property type="entry name" value="MFS"/>
</dbReference>
<feature type="transmembrane region" description="Helical" evidence="6">
    <location>
        <begin position="407"/>
        <end position="427"/>
    </location>
</feature>
<keyword evidence="9" id="KW-1185">Reference proteome</keyword>
<dbReference type="FunFam" id="1.20.1250.20:FF:000068">
    <property type="entry name" value="MFS general substrate transporter"/>
    <property type="match status" value="1"/>
</dbReference>
<feature type="transmembrane region" description="Helical" evidence="6">
    <location>
        <begin position="287"/>
        <end position="308"/>
    </location>
</feature>
<reference evidence="8" key="1">
    <citation type="submission" date="2022-11" db="EMBL/GenBank/DDBJ databases">
        <authorList>
            <person name="Petersen C."/>
        </authorList>
    </citation>
    <scope>NUCLEOTIDE SEQUENCE</scope>
    <source>
        <strain evidence="8">IBT 30069</strain>
    </source>
</reference>
<dbReference type="AlphaFoldDB" id="A0A9W9EVN3"/>
<dbReference type="EMBL" id="JAPQKH010000007">
    <property type="protein sequence ID" value="KAJ5088902.1"/>
    <property type="molecule type" value="Genomic_DNA"/>
</dbReference>
<evidence type="ECO:0000313" key="8">
    <source>
        <dbReference type="EMBL" id="KAJ5088902.1"/>
    </source>
</evidence>
<dbReference type="FunFam" id="1.20.1250.20:FF:000034">
    <property type="entry name" value="MFS general substrate transporter"/>
    <property type="match status" value="1"/>
</dbReference>
<dbReference type="OrthoDB" id="2962993at2759"/>
<feature type="transmembrane region" description="Helical" evidence="6">
    <location>
        <begin position="347"/>
        <end position="368"/>
    </location>
</feature>
<gene>
    <name evidence="8" type="ORF">N7456_012518</name>
</gene>
<name>A0A9W9EVN3_9EURO</name>
<dbReference type="Gene3D" id="1.20.1250.20">
    <property type="entry name" value="MFS general substrate transporter like domains"/>
    <property type="match status" value="2"/>
</dbReference>
<feature type="transmembrane region" description="Helical" evidence="6">
    <location>
        <begin position="212"/>
        <end position="235"/>
    </location>
</feature>
<keyword evidence="5 6" id="KW-0472">Membrane</keyword>
<evidence type="ECO:0000256" key="5">
    <source>
        <dbReference type="ARBA" id="ARBA00023136"/>
    </source>
</evidence>
<evidence type="ECO:0000256" key="1">
    <source>
        <dbReference type="ARBA" id="ARBA00004141"/>
    </source>
</evidence>
<keyword evidence="2" id="KW-0813">Transport</keyword>
<keyword evidence="4 6" id="KW-1133">Transmembrane helix</keyword>
<feature type="domain" description="Major facilitator superfamily (MFS) profile" evidence="7">
    <location>
        <begin position="53"/>
        <end position="499"/>
    </location>
</feature>
<dbReference type="GO" id="GO:0016020">
    <property type="term" value="C:membrane"/>
    <property type="evidence" value="ECO:0007669"/>
    <property type="project" value="UniProtKB-SubCell"/>
</dbReference>
<evidence type="ECO:0000313" key="9">
    <source>
        <dbReference type="Proteomes" id="UP001149165"/>
    </source>
</evidence>
<dbReference type="Pfam" id="PF07690">
    <property type="entry name" value="MFS_1"/>
    <property type="match status" value="1"/>
</dbReference>
<feature type="transmembrane region" description="Helical" evidence="6">
    <location>
        <begin position="320"/>
        <end position="340"/>
    </location>
</feature>
<dbReference type="PANTHER" id="PTHR43791">
    <property type="entry name" value="PERMEASE-RELATED"/>
    <property type="match status" value="1"/>
</dbReference>
<accession>A0A9W9EVN3</accession>
<dbReference type="GO" id="GO:0022857">
    <property type="term" value="F:transmembrane transporter activity"/>
    <property type="evidence" value="ECO:0007669"/>
    <property type="project" value="InterPro"/>
</dbReference>
<sequence length="499" mass="54939">MANHSVSTPGLGIPEVEKAHSLGAGFDDPDEGLSDEEKKRIDDRLLFKLDMRLLPWLSLLFLAGFLDRTNVGNAKIEGLQEALHMTDGQFNASLSIFFVSYALFEPLTNIILKRLGPRVFIPSIMIIWGLIMVLMGFVQNFSGLMAARWFLGMAEAGLPPGISYYLSCWYRRSELGIRMAIYFSSAALAGSFGGLLAAAISKMDGVGDKPGWSWIFILEGLATVILGFLSFRMVVDFPDKANFLSEDDKRRVLRRLALDQQSSAVHQDWDNAFIWASLKDWKTYTSVFIFMGAGGSLYAFALFLPTIVEEMGFTASKAQLLTVAPNAVAFFTTVLVGYLGDRTNERGVLNMACSLIGMTGFCMLIAANNPASRYAGTFLGAMAIFPCVANTISWASNNVEGVYKRGVTLGIMIGWGNLNGIVSANVYRGTDAPNFYLGHGVVLGYLTVCLLFGSFLQTILLRVENRKRRNGSRDSWLHGLSPEQINLLGDQRPDFIYVT</sequence>
<protein>
    <recommendedName>
        <fullName evidence="7">Major facilitator superfamily (MFS) profile domain-containing protein</fullName>
    </recommendedName>
</protein>
<dbReference type="Proteomes" id="UP001149165">
    <property type="component" value="Unassembled WGS sequence"/>
</dbReference>
<evidence type="ECO:0000256" key="3">
    <source>
        <dbReference type="ARBA" id="ARBA00022692"/>
    </source>
</evidence>
<organism evidence="8 9">
    <name type="scientific">Penicillium angulare</name>
    <dbReference type="NCBI Taxonomy" id="116970"/>
    <lineage>
        <taxon>Eukaryota</taxon>
        <taxon>Fungi</taxon>
        <taxon>Dikarya</taxon>
        <taxon>Ascomycota</taxon>
        <taxon>Pezizomycotina</taxon>
        <taxon>Eurotiomycetes</taxon>
        <taxon>Eurotiomycetidae</taxon>
        <taxon>Eurotiales</taxon>
        <taxon>Aspergillaceae</taxon>
        <taxon>Penicillium</taxon>
    </lineage>
</organism>
<feature type="transmembrane region" description="Helical" evidence="6">
    <location>
        <begin position="179"/>
        <end position="200"/>
    </location>
</feature>
<dbReference type="SUPFAM" id="SSF103473">
    <property type="entry name" value="MFS general substrate transporter"/>
    <property type="match status" value="1"/>
</dbReference>
<evidence type="ECO:0000259" key="7">
    <source>
        <dbReference type="PROSITE" id="PS50850"/>
    </source>
</evidence>
<evidence type="ECO:0000256" key="2">
    <source>
        <dbReference type="ARBA" id="ARBA00022448"/>
    </source>
</evidence>
<evidence type="ECO:0000256" key="6">
    <source>
        <dbReference type="SAM" id="Phobius"/>
    </source>
</evidence>
<comment type="caution">
    <text evidence="8">The sequence shown here is derived from an EMBL/GenBank/DDBJ whole genome shotgun (WGS) entry which is preliminary data.</text>
</comment>
<proteinExistence type="predicted"/>
<evidence type="ECO:0000256" key="4">
    <source>
        <dbReference type="ARBA" id="ARBA00022989"/>
    </source>
</evidence>
<feature type="transmembrane region" description="Helical" evidence="6">
    <location>
        <begin position="92"/>
        <end position="112"/>
    </location>
</feature>